<dbReference type="Proteomes" id="UP000016666">
    <property type="component" value="Chromosome 1"/>
</dbReference>
<keyword evidence="3" id="KW-1185">Reference proteome</keyword>
<evidence type="ECO:0000259" key="1">
    <source>
        <dbReference type="SMART" id="SM00256"/>
    </source>
</evidence>
<dbReference type="STRING" id="8840.ENSAPLP00000018059"/>
<dbReference type="AlphaFoldDB" id="A0A493SWS6"/>
<evidence type="ECO:0000313" key="2">
    <source>
        <dbReference type="Ensembl" id="ENSAPLP00000018059.1"/>
    </source>
</evidence>
<reference evidence="2" key="2">
    <citation type="submission" date="2025-08" db="UniProtKB">
        <authorList>
            <consortium name="Ensembl"/>
        </authorList>
    </citation>
    <scope>IDENTIFICATION</scope>
</reference>
<dbReference type="Pfam" id="PF12937">
    <property type="entry name" value="F-box-like"/>
    <property type="match status" value="1"/>
</dbReference>
<dbReference type="InterPro" id="IPR001810">
    <property type="entry name" value="F-box_dom"/>
</dbReference>
<dbReference type="Gene3D" id="1.20.1280.50">
    <property type="match status" value="1"/>
</dbReference>
<dbReference type="SMART" id="SM00256">
    <property type="entry name" value="FBOX"/>
    <property type="match status" value="1"/>
</dbReference>
<dbReference type="SUPFAM" id="SSF81383">
    <property type="entry name" value="F-box domain"/>
    <property type="match status" value="1"/>
</dbReference>
<organism evidence="2 3">
    <name type="scientific">Anas platyrhynchos platyrhynchos</name>
    <name type="common">Northern mallard</name>
    <dbReference type="NCBI Taxonomy" id="8840"/>
    <lineage>
        <taxon>Eukaryota</taxon>
        <taxon>Metazoa</taxon>
        <taxon>Chordata</taxon>
        <taxon>Craniata</taxon>
        <taxon>Vertebrata</taxon>
        <taxon>Euteleostomi</taxon>
        <taxon>Archelosauria</taxon>
        <taxon>Archosauria</taxon>
        <taxon>Dinosauria</taxon>
        <taxon>Saurischia</taxon>
        <taxon>Theropoda</taxon>
        <taxon>Coelurosauria</taxon>
        <taxon>Aves</taxon>
        <taxon>Neognathae</taxon>
        <taxon>Galloanserae</taxon>
        <taxon>Anseriformes</taxon>
        <taxon>Anatidae</taxon>
        <taxon>Anatinae</taxon>
        <taxon>Anas</taxon>
    </lineage>
</organism>
<reference evidence="2" key="3">
    <citation type="submission" date="2025-09" db="UniProtKB">
        <authorList>
            <consortium name="Ensembl"/>
        </authorList>
    </citation>
    <scope>IDENTIFICATION</scope>
</reference>
<protein>
    <recommendedName>
        <fullName evidence="1">F-box domain-containing protein</fullName>
    </recommendedName>
</protein>
<sequence length="56" mass="6409">LFTLVELADIILQVFQYLPLLDRAHASQVCRSWNQVSDDSSRSISKHEKYSVNISS</sequence>
<dbReference type="Ensembl" id="ENSAPLT00000036129.1">
    <property type="protein sequence ID" value="ENSAPLP00000018059.1"/>
    <property type="gene ID" value="ENSAPLG00000019759.1"/>
</dbReference>
<name>A0A493SWS6_ANAPP</name>
<feature type="domain" description="F-box" evidence="1">
    <location>
        <begin position="7"/>
        <end position="47"/>
    </location>
</feature>
<reference evidence="2 3" key="1">
    <citation type="submission" date="2017-10" db="EMBL/GenBank/DDBJ databases">
        <title>A new Pekin duck reference genome.</title>
        <authorList>
            <person name="Hou Z.-C."/>
            <person name="Zhou Z.-K."/>
            <person name="Zhu F."/>
            <person name="Hou S.-S."/>
        </authorList>
    </citation>
    <scope>NUCLEOTIDE SEQUENCE [LARGE SCALE GENOMIC DNA]</scope>
</reference>
<proteinExistence type="predicted"/>
<dbReference type="FunFam" id="1.20.1280.50:FF:000005">
    <property type="entry name" value="F-box/LRR-repeat protein 3 isoform X1"/>
    <property type="match status" value="1"/>
</dbReference>
<accession>A0A493SWS6</accession>
<evidence type="ECO:0000313" key="3">
    <source>
        <dbReference type="Proteomes" id="UP000016666"/>
    </source>
</evidence>
<dbReference type="InterPro" id="IPR036047">
    <property type="entry name" value="F-box-like_dom_sf"/>
</dbReference>